<proteinExistence type="predicted"/>
<sequence length="20" mass="2431">MLIWRALKMGKFSPNKFLHL</sequence>
<accession>A0A2P2IUT5</accession>
<organism evidence="1">
    <name type="scientific">Rhizophora mucronata</name>
    <name type="common">Asiatic mangrove</name>
    <dbReference type="NCBI Taxonomy" id="61149"/>
    <lineage>
        <taxon>Eukaryota</taxon>
        <taxon>Viridiplantae</taxon>
        <taxon>Streptophyta</taxon>
        <taxon>Embryophyta</taxon>
        <taxon>Tracheophyta</taxon>
        <taxon>Spermatophyta</taxon>
        <taxon>Magnoliopsida</taxon>
        <taxon>eudicotyledons</taxon>
        <taxon>Gunneridae</taxon>
        <taxon>Pentapetalae</taxon>
        <taxon>rosids</taxon>
        <taxon>fabids</taxon>
        <taxon>Malpighiales</taxon>
        <taxon>Rhizophoraceae</taxon>
        <taxon>Rhizophora</taxon>
    </lineage>
</organism>
<name>A0A2P2IUT5_RHIMU</name>
<dbReference type="EMBL" id="GGEC01004513">
    <property type="protein sequence ID" value="MBW84996.1"/>
    <property type="molecule type" value="Transcribed_RNA"/>
</dbReference>
<reference evidence="1" key="1">
    <citation type="submission" date="2018-02" db="EMBL/GenBank/DDBJ databases">
        <title>Rhizophora mucronata_Transcriptome.</title>
        <authorList>
            <person name="Meera S.P."/>
            <person name="Sreeshan A."/>
            <person name="Augustine A."/>
        </authorList>
    </citation>
    <scope>NUCLEOTIDE SEQUENCE</scope>
    <source>
        <tissue evidence="1">Leaf</tissue>
    </source>
</reference>
<dbReference type="AlphaFoldDB" id="A0A2P2IUT5"/>
<evidence type="ECO:0000313" key="1">
    <source>
        <dbReference type="EMBL" id="MBW84996.1"/>
    </source>
</evidence>
<protein>
    <submittedName>
        <fullName evidence="1">Uncharacterized protein MANES_03G205100</fullName>
    </submittedName>
</protein>